<name>A0A392PN75_9FABA</name>
<sequence>THLGKEEAQMIEEGKLHVDLQELNAVILQCFHDETVEFPFVFCSKAPLPSIKKLVVRHSAFKEIFPPQTSDIDCTEILSELEELELRSLSLL</sequence>
<dbReference type="Proteomes" id="UP000265520">
    <property type="component" value="Unassembled WGS sequence"/>
</dbReference>
<proteinExistence type="predicted"/>
<keyword evidence="2" id="KW-1185">Reference proteome</keyword>
<dbReference type="EMBL" id="LXQA010087409">
    <property type="protein sequence ID" value="MCI13232.1"/>
    <property type="molecule type" value="Genomic_DNA"/>
</dbReference>
<organism evidence="1 2">
    <name type="scientific">Trifolium medium</name>
    <dbReference type="NCBI Taxonomy" id="97028"/>
    <lineage>
        <taxon>Eukaryota</taxon>
        <taxon>Viridiplantae</taxon>
        <taxon>Streptophyta</taxon>
        <taxon>Embryophyta</taxon>
        <taxon>Tracheophyta</taxon>
        <taxon>Spermatophyta</taxon>
        <taxon>Magnoliopsida</taxon>
        <taxon>eudicotyledons</taxon>
        <taxon>Gunneridae</taxon>
        <taxon>Pentapetalae</taxon>
        <taxon>rosids</taxon>
        <taxon>fabids</taxon>
        <taxon>Fabales</taxon>
        <taxon>Fabaceae</taxon>
        <taxon>Papilionoideae</taxon>
        <taxon>50 kb inversion clade</taxon>
        <taxon>NPAAA clade</taxon>
        <taxon>Hologalegina</taxon>
        <taxon>IRL clade</taxon>
        <taxon>Trifolieae</taxon>
        <taxon>Trifolium</taxon>
    </lineage>
</organism>
<feature type="non-terminal residue" evidence="1">
    <location>
        <position position="1"/>
    </location>
</feature>
<accession>A0A392PN75</accession>
<dbReference type="AlphaFoldDB" id="A0A392PN75"/>
<evidence type="ECO:0000313" key="2">
    <source>
        <dbReference type="Proteomes" id="UP000265520"/>
    </source>
</evidence>
<evidence type="ECO:0000313" key="1">
    <source>
        <dbReference type="EMBL" id="MCI13232.1"/>
    </source>
</evidence>
<protein>
    <submittedName>
        <fullName evidence="1">Uncharacterized protein</fullName>
    </submittedName>
</protein>
<comment type="caution">
    <text evidence="1">The sequence shown here is derived from an EMBL/GenBank/DDBJ whole genome shotgun (WGS) entry which is preliminary data.</text>
</comment>
<reference evidence="1 2" key="1">
    <citation type="journal article" date="2018" name="Front. Plant Sci.">
        <title>Red Clover (Trifolium pratense) and Zigzag Clover (T. medium) - A Picture of Genomic Similarities and Differences.</title>
        <authorList>
            <person name="Dluhosova J."/>
            <person name="Istvanek J."/>
            <person name="Nedelnik J."/>
            <person name="Repkova J."/>
        </authorList>
    </citation>
    <scope>NUCLEOTIDE SEQUENCE [LARGE SCALE GENOMIC DNA]</scope>
    <source>
        <strain evidence="2">cv. 10/8</strain>
        <tissue evidence="1">Leaf</tissue>
    </source>
</reference>